<dbReference type="Proteomes" id="UP000037392">
    <property type="component" value="Unassembled WGS sequence"/>
</dbReference>
<dbReference type="SUPFAM" id="SSF51695">
    <property type="entry name" value="PLC-like phosphodiesterases"/>
    <property type="match status" value="1"/>
</dbReference>
<dbReference type="InterPro" id="IPR017946">
    <property type="entry name" value="PLC-like_Pdiesterase_TIM-brl"/>
</dbReference>
<dbReference type="AlphaFoldDB" id="A0A0J9C568"/>
<gene>
    <name evidence="2" type="ORF">HMPREF9470_02312</name>
</gene>
<dbReference type="OrthoDB" id="384721at2"/>
<name>A0A0J9C568_9FIRM</name>
<dbReference type="PANTHER" id="PTHR46211:SF1">
    <property type="entry name" value="GLYCEROPHOSPHODIESTER PHOSPHODIESTERASE, CYTOPLASMIC"/>
    <property type="match status" value="1"/>
</dbReference>
<dbReference type="InterPro" id="IPR030395">
    <property type="entry name" value="GP_PDE_dom"/>
</dbReference>
<proteinExistence type="predicted"/>
<feature type="domain" description="GP-PDE" evidence="1">
    <location>
        <begin position="4"/>
        <end position="234"/>
    </location>
</feature>
<evidence type="ECO:0000259" key="1">
    <source>
        <dbReference type="PROSITE" id="PS51704"/>
    </source>
</evidence>
<sequence length="243" mass="27115">MIMFINYAHRGASAYAPENTLSAFYLGLEMGANGIETDIRRTKDGQLVLFHDATLEQAAGLQGGVDRYTLQELRKVMIYGRPGFIPDHIVTLDEFMYYFGYRQLTFAIELKENGVEADSLDIIKSYGAADKCIFTSFNYSSLVCLRKHDADVRIGYLFRNPTSQVIGEAKAINCFQVCPHVDMLNADNVKQLKKEGFSVRAWGITDENRMGKCIAYGVDGGMTINFPDKLTAAMKKAGLDKLS</sequence>
<organism evidence="2 3">
    <name type="scientific">[Clostridium] citroniae WAL-19142</name>
    <dbReference type="NCBI Taxonomy" id="742734"/>
    <lineage>
        <taxon>Bacteria</taxon>
        <taxon>Bacillati</taxon>
        <taxon>Bacillota</taxon>
        <taxon>Clostridia</taxon>
        <taxon>Lachnospirales</taxon>
        <taxon>Lachnospiraceae</taxon>
        <taxon>Enterocloster</taxon>
    </lineage>
</organism>
<dbReference type="GO" id="GO:0008081">
    <property type="term" value="F:phosphoric diester hydrolase activity"/>
    <property type="evidence" value="ECO:0007669"/>
    <property type="project" value="InterPro"/>
</dbReference>
<dbReference type="GO" id="GO:0006629">
    <property type="term" value="P:lipid metabolic process"/>
    <property type="evidence" value="ECO:0007669"/>
    <property type="project" value="InterPro"/>
</dbReference>
<evidence type="ECO:0000313" key="3">
    <source>
        <dbReference type="Proteomes" id="UP000037392"/>
    </source>
</evidence>
<dbReference type="EMBL" id="ADLK01000019">
    <property type="protein sequence ID" value="KMW20297.1"/>
    <property type="molecule type" value="Genomic_DNA"/>
</dbReference>
<dbReference type="PROSITE" id="PS51704">
    <property type="entry name" value="GP_PDE"/>
    <property type="match status" value="1"/>
</dbReference>
<dbReference type="Pfam" id="PF03009">
    <property type="entry name" value="GDPD"/>
    <property type="match status" value="1"/>
</dbReference>
<dbReference type="PATRIC" id="fig|742734.4.peg.2487"/>
<protein>
    <recommendedName>
        <fullName evidence="1">GP-PDE domain-containing protein</fullName>
    </recommendedName>
</protein>
<comment type="caution">
    <text evidence="2">The sequence shown here is derived from an EMBL/GenBank/DDBJ whole genome shotgun (WGS) entry which is preliminary data.</text>
</comment>
<accession>A0A0J9C568</accession>
<reference evidence="2 3" key="1">
    <citation type="submission" date="2011-04" db="EMBL/GenBank/DDBJ databases">
        <title>The Genome Sequence of Clostridium citroniae WAL-19142.</title>
        <authorList>
            <consortium name="The Broad Institute Genome Sequencing Platform"/>
            <person name="Earl A."/>
            <person name="Ward D."/>
            <person name="Feldgarden M."/>
            <person name="Gevers D."/>
            <person name="Warren Y.A."/>
            <person name="Tyrrell K.L."/>
            <person name="Citron D.M."/>
            <person name="Goldstein E.J."/>
            <person name="Daigneault M."/>
            <person name="Allen-Vercoe E."/>
            <person name="Young S.K."/>
            <person name="Zeng Q."/>
            <person name="Gargeya S."/>
            <person name="Fitzgerald M."/>
            <person name="Haas B."/>
            <person name="Abouelleil A."/>
            <person name="Alvarado L."/>
            <person name="Arachchi H.M."/>
            <person name="Berlin A."/>
            <person name="Brown A."/>
            <person name="Chapman S.B."/>
            <person name="Chen Z."/>
            <person name="Dunbar C."/>
            <person name="Freedman E."/>
            <person name="Gearin G."/>
            <person name="Gellesch M."/>
            <person name="Goldberg J."/>
            <person name="Griggs A."/>
            <person name="Gujja S."/>
            <person name="Heilman E.R."/>
            <person name="Heiman D."/>
            <person name="Howarth C."/>
            <person name="Larson L."/>
            <person name="Lui A."/>
            <person name="MacDonald P.J."/>
            <person name="Mehta T."/>
            <person name="Montmayeur A."/>
            <person name="Murphy C."/>
            <person name="Neiman D."/>
            <person name="Pearson M."/>
            <person name="Priest M."/>
            <person name="Roberts A."/>
            <person name="Saif S."/>
            <person name="Shea T."/>
            <person name="Shenoy N."/>
            <person name="Sisk P."/>
            <person name="Stolte C."/>
            <person name="Sykes S."/>
            <person name="White J."/>
            <person name="Yandava C."/>
            <person name="Wortman J."/>
            <person name="Nusbaum C."/>
            <person name="Birren B."/>
        </authorList>
    </citation>
    <scope>NUCLEOTIDE SEQUENCE [LARGE SCALE GENOMIC DNA]</scope>
    <source>
        <strain evidence="2 3">WAL-19142</strain>
    </source>
</reference>
<evidence type="ECO:0000313" key="2">
    <source>
        <dbReference type="EMBL" id="KMW20297.1"/>
    </source>
</evidence>
<dbReference type="Gene3D" id="3.20.20.190">
    <property type="entry name" value="Phosphatidylinositol (PI) phosphodiesterase"/>
    <property type="match status" value="1"/>
</dbReference>
<dbReference type="PANTHER" id="PTHR46211">
    <property type="entry name" value="GLYCEROPHOSPHORYL DIESTER PHOSPHODIESTERASE"/>
    <property type="match status" value="1"/>
</dbReference>